<dbReference type="CDD" id="cd11386">
    <property type="entry name" value="MCP_signal"/>
    <property type="match status" value="1"/>
</dbReference>
<dbReference type="GO" id="GO:0005886">
    <property type="term" value="C:plasma membrane"/>
    <property type="evidence" value="ECO:0007669"/>
    <property type="project" value="TreeGrafter"/>
</dbReference>
<evidence type="ECO:0000313" key="11">
    <source>
        <dbReference type="Proteomes" id="UP000603912"/>
    </source>
</evidence>
<dbReference type="InterPro" id="IPR051310">
    <property type="entry name" value="MCP_chemotaxis"/>
</dbReference>
<protein>
    <recommendedName>
        <fullName evidence="12">Methyl-accepting chemotaxis protein</fullName>
    </recommendedName>
</protein>
<dbReference type="PROSITE" id="PS50111">
    <property type="entry name" value="CHEMOTAXIS_TRANSDUC_2"/>
    <property type="match status" value="1"/>
</dbReference>
<dbReference type="SMART" id="SM00283">
    <property type="entry name" value="MA"/>
    <property type="match status" value="1"/>
</dbReference>
<accession>A0A917I4X4</accession>
<dbReference type="InterPro" id="IPR003660">
    <property type="entry name" value="HAMP_dom"/>
</dbReference>
<evidence type="ECO:0000256" key="1">
    <source>
        <dbReference type="ARBA" id="ARBA00004370"/>
    </source>
</evidence>
<keyword evidence="4" id="KW-0807">Transducer</keyword>
<feature type="compositionally biased region" description="Low complexity" evidence="5">
    <location>
        <begin position="732"/>
        <end position="769"/>
    </location>
</feature>
<feature type="region of interest" description="Disordered" evidence="5">
    <location>
        <begin position="722"/>
        <end position="777"/>
    </location>
</feature>
<dbReference type="Gene3D" id="3.30.450.20">
    <property type="entry name" value="PAS domain"/>
    <property type="match status" value="1"/>
</dbReference>
<sequence length="777" mass="81951">MRLRLSLKTVSMLAFGALAVVGAASGLSTIYSVSTTKQSVEHMRELTGVLRRQTLSDMHHDGIRAIVYVALHDGGRKAADSSDTVKELEKTITQLDAGIQGIPDTELGPAVSAAKPELLRLTGAYVRKARELVDLAFSNPAEAESRLGSFATVFEDLAVAMDKMGDLIEDANKEAEENAARRQNVLQWQTSVASAIIMLALAGVFFWLRFALINGVSALARSLVDRDGEVILARVADRNAGNELGELAAAMRIFRANGVDAARVRAALDTCPINVLAADNDGRIVYANPAVLQLMRDHLPEFRLLSPGFDPDAVIGSRLDGFHRDPSRVNGMVTQLRGSHRSRIRAGSRTFDIVVSPIVKPDGERLGAMLIWEDMTAIVAADQELAELASAAAEGDFSKRIQLADKQGFAKDMSSGLNALSTRVEEAVQEFASVLGAVANGDLTALVRRDYRGGLGALSESINRTVDRLAETVSEIQRMSTEVAEASREISSGAVDLSQRTETQAHSLEQTAATVDELALSVRASAEASGHAAEMAEQARSVAREGGVIVADAVEAMERIDQTSRRISEITSVIDDIAFQTNLLALNAAVEAARAGEAGKGFAVVASEVRTLAQRSSGAAKDITNLIATSNAEVTNGVRLVRAAGDTLGRIVDASATVASSVAEISAAARDQASGIQAITRSVAQLDEMTQQNAALAEESAASSGQLSTEMQRLRGLAEAFNTGEKKPARVSAAASAKPTPPAKASRQSAPASKLGARAAAPAPKLAKAVGGSWDEF</sequence>
<evidence type="ECO:0000256" key="2">
    <source>
        <dbReference type="ARBA" id="ARBA00022481"/>
    </source>
</evidence>
<dbReference type="Gene3D" id="1.10.287.950">
    <property type="entry name" value="Methyl-accepting chemotaxis protein"/>
    <property type="match status" value="1"/>
</dbReference>
<feature type="domain" description="HAMP" evidence="9">
    <location>
        <begin position="422"/>
        <end position="474"/>
    </location>
</feature>
<dbReference type="PROSITE" id="PS50112">
    <property type="entry name" value="PAS"/>
    <property type="match status" value="1"/>
</dbReference>
<name>A0A917I4X4_9HYPH</name>
<comment type="subcellular location">
    <subcellularLocation>
        <location evidence="1">Membrane</location>
    </subcellularLocation>
</comment>
<dbReference type="Pfam" id="PF00015">
    <property type="entry name" value="MCPsignal"/>
    <property type="match status" value="1"/>
</dbReference>
<dbReference type="SUPFAM" id="SSF58104">
    <property type="entry name" value="Methyl-accepting chemotaxis protein (MCP) signaling domain"/>
    <property type="match status" value="1"/>
</dbReference>
<evidence type="ECO:0000256" key="3">
    <source>
        <dbReference type="ARBA" id="ARBA00029447"/>
    </source>
</evidence>
<keyword evidence="6" id="KW-0812">Transmembrane</keyword>
<dbReference type="PROSITE" id="PS50885">
    <property type="entry name" value="HAMP"/>
    <property type="match status" value="1"/>
</dbReference>
<reference evidence="10" key="1">
    <citation type="journal article" date="2014" name="Int. J. Syst. Evol. Microbiol.">
        <title>Complete genome sequence of Corynebacterium casei LMG S-19264T (=DSM 44701T), isolated from a smear-ripened cheese.</title>
        <authorList>
            <consortium name="US DOE Joint Genome Institute (JGI-PGF)"/>
            <person name="Walter F."/>
            <person name="Albersmeier A."/>
            <person name="Kalinowski J."/>
            <person name="Ruckert C."/>
        </authorList>
    </citation>
    <scope>NUCLEOTIDE SEQUENCE</scope>
    <source>
        <strain evidence="10">CGMCC 1.12214</strain>
    </source>
</reference>
<dbReference type="GO" id="GO:0006935">
    <property type="term" value="P:chemotaxis"/>
    <property type="evidence" value="ECO:0007669"/>
    <property type="project" value="TreeGrafter"/>
</dbReference>
<evidence type="ECO:0000256" key="4">
    <source>
        <dbReference type="PROSITE-ProRule" id="PRU00284"/>
    </source>
</evidence>
<evidence type="ECO:0000256" key="5">
    <source>
        <dbReference type="SAM" id="MobiDB-lite"/>
    </source>
</evidence>
<dbReference type="GO" id="GO:0004888">
    <property type="term" value="F:transmembrane signaling receptor activity"/>
    <property type="evidence" value="ECO:0007669"/>
    <property type="project" value="TreeGrafter"/>
</dbReference>
<feature type="domain" description="PAS" evidence="8">
    <location>
        <begin position="260"/>
        <end position="295"/>
    </location>
</feature>
<reference evidence="10" key="2">
    <citation type="submission" date="2020-09" db="EMBL/GenBank/DDBJ databases">
        <authorList>
            <person name="Sun Q."/>
            <person name="Zhou Y."/>
        </authorList>
    </citation>
    <scope>NUCLEOTIDE SEQUENCE</scope>
    <source>
        <strain evidence="10">CGMCC 1.12214</strain>
    </source>
</reference>
<dbReference type="InterPro" id="IPR004089">
    <property type="entry name" value="MCPsignal_dom"/>
</dbReference>
<dbReference type="PANTHER" id="PTHR43531">
    <property type="entry name" value="PROTEIN ICFG"/>
    <property type="match status" value="1"/>
</dbReference>
<organism evidence="10 11">
    <name type="scientific">Alsobacter metallidurans</name>
    <dbReference type="NCBI Taxonomy" id="340221"/>
    <lineage>
        <taxon>Bacteria</taxon>
        <taxon>Pseudomonadati</taxon>
        <taxon>Pseudomonadota</taxon>
        <taxon>Alphaproteobacteria</taxon>
        <taxon>Hyphomicrobiales</taxon>
        <taxon>Alsobacteraceae</taxon>
        <taxon>Alsobacter</taxon>
    </lineage>
</organism>
<dbReference type="CDD" id="cd00130">
    <property type="entry name" value="PAS"/>
    <property type="match status" value="1"/>
</dbReference>
<dbReference type="Pfam" id="PF18947">
    <property type="entry name" value="HAMP_2"/>
    <property type="match status" value="1"/>
</dbReference>
<dbReference type="AlphaFoldDB" id="A0A917I4X4"/>
<dbReference type="GO" id="GO:0007165">
    <property type="term" value="P:signal transduction"/>
    <property type="evidence" value="ECO:0007669"/>
    <property type="project" value="UniProtKB-KW"/>
</dbReference>
<dbReference type="EMBL" id="BMES01000001">
    <property type="protein sequence ID" value="GGH09361.1"/>
    <property type="molecule type" value="Genomic_DNA"/>
</dbReference>
<evidence type="ECO:0008006" key="12">
    <source>
        <dbReference type="Google" id="ProtNLM"/>
    </source>
</evidence>
<dbReference type="InterPro" id="IPR000014">
    <property type="entry name" value="PAS"/>
</dbReference>
<comment type="similarity">
    <text evidence="3">Belongs to the methyl-accepting chemotaxis (MCP) protein family.</text>
</comment>
<dbReference type="PANTHER" id="PTHR43531:SF14">
    <property type="entry name" value="METHYL-ACCEPTING CHEMOTAXIS PROTEIN I-RELATED"/>
    <property type="match status" value="1"/>
</dbReference>
<evidence type="ECO:0000259" key="9">
    <source>
        <dbReference type="PROSITE" id="PS50885"/>
    </source>
</evidence>
<dbReference type="SMART" id="SM00304">
    <property type="entry name" value="HAMP"/>
    <property type="match status" value="1"/>
</dbReference>
<dbReference type="Proteomes" id="UP000603912">
    <property type="component" value="Unassembled WGS sequence"/>
</dbReference>
<feature type="transmembrane region" description="Helical" evidence="6">
    <location>
        <begin position="192"/>
        <end position="212"/>
    </location>
</feature>
<feature type="domain" description="Methyl-accepting transducer" evidence="7">
    <location>
        <begin position="479"/>
        <end position="708"/>
    </location>
</feature>
<keyword evidence="6" id="KW-0472">Membrane</keyword>
<dbReference type="InterPro" id="IPR035965">
    <property type="entry name" value="PAS-like_dom_sf"/>
</dbReference>
<dbReference type="SUPFAM" id="SSF55785">
    <property type="entry name" value="PYP-like sensor domain (PAS domain)"/>
    <property type="match status" value="1"/>
</dbReference>
<dbReference type="FunFam" id="1.10.287.950:FF:000001">
    <property type="entry name" value="Methyl-accepting chemotaxis sensory transducer"/>
    <property type="match status" value="1"/>
</dbReference>
<keyword evidence="11" id="KW-1185">Reference proteome</keyword>
<evidence type="ECO:0000259" key="8">
    <source>
        <dbReference type="PROSITE" id="PS50112"/>
    </source>
</evidence>
<evidence type="ECO:0000256" key="6">
    <source>
        <dbReference type="SAM" id="Phobius"/>
    </source>
</evidence>
<dbReference type="Pfam" id="PF13188">
    <property type="entry name" value="PAS_8"/>
    <property type="match status" value="1"/>
</dbReference>
<keyword evidence="2" id="KW-0488">Methylation</keyword>
<comment type="caution">
    <text evidence="10">The sequence shown here is derived from an EMBL/GenBank/DDBJ whole genome shotgun (WGS) entry which is preliminary data.</text>
</comment>
<proteinExistence type="inferred from homology"/>
<gene>
    <name evidence="10" type="ORF">GCM10007036_05390</name>
</gene>
<keyword evidence="6" id="KW-1133">Transmembrane helix</keyword>
<evidence type="ECO:0000259" key="7">
    <source>
        <dbReference type="PROSITE" id="PS50111"/>
    </source>
</evidence>
<evidence type="ECO:0000313" key="10">
    <source>
        <dbReference type="EMBL" id="GGH09361.1"/>
    </source>
</evidence>